<keyword evidence="2" id="KW-1185">Reference proteome</keyword>
<dbReference type="EMBL" id="CALSDN010000005">
    <property type="protein sequence ID" value="CAH6721033.1"/>
    <property type="molecule type" value="Genomic_DNA"/>
</dbReference>
<accession>A0ACA9Y7P3</accession>
<proteinExistence type="predicted"/>
<evidence type="ECO:0000313" key="1">
    <source>
        <dbReference type="EMBL" id="CAH6721033.1"/>
    </source>
</evidence>
<keyword evidence="1" id="KW-0560">Oxidoreductase</keyword>
<evidence type="ECO:0000313" key="2">
    <source>
        <dbReference type="Proteomes" id="UP001152531"/>
    </source>
</evidence>
<protein>
    <submittedName>
        <fullName evidence="1">Squalene monooxygenase</fullName>
    </submittedName>
</protein>
<gene>
    <name evidence="1" type="ORF">CLIB1444_05S02080</name>
</gene>
<sequence length="489" mass="54445">MTKEFDYDVVVVGAGVVGPAIATAMARAGRKVCIIERNWKRPDRIVGELLQPSGVKALVELGLAQTINNIDAIPCEGYWIQYFGQSLRLDYITKTEAYNASPIKPVNDCVFNDNDKVLTDKNIDAKAWYDDDLVRGVSFHNGDFLMNLRAVIKSEKNITCLTGNVFELTEEDDIVTGVKVRQEDTTKTISSKLVIACDGIFSKLRKVVNPSPPKVESYFVGLDLHNCDFPLYKFGHVILGNHAPVLAYQTSSTEARMLCAYRSSTLPNSKDIKKYLTEEVLPCLPKPILPSFEQALEAGKFKPMPNQYLPAVKQGNKPGLVLLGDSLNMRHPLTGGGMTVGLNDAVLLARLLHPSKIEDLSDYPKISKKLSKFHNERKKLSSVINTLSMALYSLFAAESTPLKILQNGCFQYFMRGGDCITGPIGLLSGMLPFPMLLFSHFFSVAFYAIYLNFAAHGVIGFPVALWEMIYTFIIAVKVFVPYLYHELFR</sequence>
<organism evidence="1 2">
    <name type="scientific">[Candida] jaroonii</name>
    <dbReference type="NCBI Taxonomy" id="467808"/>
    <lineage>
        <taxon>Eukaryota</taxon>
        <taxon>Fungi</taxon>
        <taxon>Dikarya</taxon>
        <taxon>Ascomycota</taxon>
        <taxon>Saccharomycotina</taxon>
        <taxon>Pichiomycetes</taxon>
        <taxon>Debaryomycetaceae</taxon>
        <taxon>Yamadazyma</taxon>
    </lineage>
</organism>
<dbReference type="Proteomes" id="UP001152531">
    <property type="component" value="Unassembled WGS sequence"/>
</dbReference>
<name>A0ACA9Y7P3_9ASCO</name>
<reference evidence="1" key="1">
    <citation type="submission" date="2022-06" db="EMBL/GenBank/DDBJ databases">
        <authorList>
            <person name="Legras J.-L."/>
            <person name="Devillers H."/>
            <person name="Grondin C."/>
        </authorList>
    </citation>
    <scope>NUCLEOTIDE SEQUENCE</scope>
    <source>
        <strain evidence="1">CLIB 1444</strain>
    </source>
</reference>
<keyword evidence="1" id="KW-0503">Monooxygenase</keyword>
<comment type="caution">
    <text evidence="1">The sequence shown here is derived from an EMBL/GenBank/DDBJ whole genome shotgun (WGS) entry which is preliminary data.</text>
</comment>